<sequence length="81" mass="7444">MGGGGSGELFGVGEEGGVVSGGCGEGWVGGLVVKIGLLVVGAGRNGESIGVVCGNGGVGWGGGGVGAGGWGWLLWGGGLED</sequence>
<comment type="caution">
    <text evidence="1">The sequence shown here is derived from an EMBL/GenBank/DDBJ whole genome shotgun (WGS) entry which is preliminary data.</text>
</comment>
<reference evidence="1" key="1">
    <citation type="journal article" date="2022" name="Int. J. Mol. Sci.">
        <title>Draft Genome of Tanacetum Coccineum: Genomic Comparison of Closely Related Tanacetum-Family Plants.</title>
        <authorList>
            <person name="Yamashiro T."/>
            <person name="Shiraishi A."/>
            <person name="Nakayama K."/>
            <person name="Satake H."/>
        </authorList>
    </citation>
    <scope>NUCLEOTIDE SEQUENCE</scope>
</reference>
<accession>A0ABQ5I597</accession>
<reference evidence="1" key="2">
    <citation type="submission" date="2022-01" db="EMBL/GenBank/DDBJ databases">
        <authorList>
            <person name="Yamashiro T."/>
            <person name="Shiraishi A."/>
            <person name="Satake H."/>
            <person name="Nakayama K."/>
        </authorList>
    </citation>
    <scope>NUCLEOTIDE SEQUENCE</scope>
</reference>
<name>A0ABQ5I597_9ASTR</name>
<dbReference type="EMBL" id="BQNB010020344">
    <property type="protein sequence ID" value="GJT94954.1"/>
    <property type="molecule type" value="Genomic_DNA"/>
</dbReference>
<organism evidence="1 2">
    <name type="scientific">Tanacetum coccineum</name>
    <dbReference type="NCBI Taxonomy" id="301880"/>
    <lineage>
        <taxon>Eukaryota</taxon>
        <taxon>Viridiplantae</taxon>
        <taxon>Streptophyta</taxon>
        <taxon>Embryophyta</taxon>
        <taxon>Tracheophyta</taxon>
        <taxon>Spermatophyta</taxon>
        <taxon>Magnoliopsida</taxon>
        <taxon>eudicotyledons</taxon>
        <taxon>Gunneridae</taxon>
        <taxon>Pentapetalae</taxon>
        <taxon>asterids</taxon>
        <taxon>campanulids</taxon>
        <taxon>Asterales</taxon>
        <taxon>Asteraceae</taxon>
        <taxon>Asteroideae</taxon>
        <taxon>Anthemideae</taxon>
        <taxon>Anthemidinae</taxon>
        <taxon>Tanacetum</taxon>
    </lineage>
</organism>
<protein>
    <submittedName>
        <fullName evidence="1">Uncharacterized protein</fullName>
    </submittedName>
</protein>
<evidence type="ECO:0000313" key="1">
    <source>
        <dbReference type="EMBL" id="GJT94954.1"/>
    </source>
</evidence>
<proteinExistence type="predicted"/>
<evidence type="ECO:0000313" key="2">
    <source>
        <dbReference type="Proteomes" id="UP001151760"/>
    </source>
</evidence>
<dbReference type="Proteomes" id="UP001151760">
    <property type="component" value="Unassembled WGS sequence"/>
</dbReference>
<keyword evidence="2" id="KW-1185">Reference proteome</keyword>
<gene>
    <name evidence="1" type="ORF">Tco_1090472</name>
</gene>